<organism evidence="6 7">
    <name type="scientific">Adhaeribacter aerolatus</name>
    <dbReference type="NCBI Taxonomy" id="670289"/>
    <lineage>
        <taxon>Bacteria</taxon>
        <taxon>Pseudomonadati</taxon>
        <taxon>Bacteroidota</taxon>
        <taxon>Cytophagia</taxon>
        <taxon>Cytophagales</taxon>
        <taxon>Hymenobacteraceae</taxon>
        <taxon>Adhaeribacter</taxon>
    </lineage>
</organism>
<dbReference type="SUPFAM" id="SSF57863">
    <property type="entry name" value="ArfGap/RecO-like zinc finger"/>
    <property type="match status" value="1"/>
</dbReference>
<evidence type="ECO:0000256" key="1">
    <source>
        <dbReference type="ARBA" id="ARBA00022763"/>
    </source>
</evidence>
<sequence length="237" mass="27434">MLVKTRGIVLSFIKYRETSIIARVYTEELGLQTYIVNSVRQKSTTPRIALFQPFTLLDMVVYTSAKGGITRISEYKCSYPYMSIPFDIRKSSMLLFLSEVVSYTIKEEEENRPLFDYIYQAMVYFDQQTEGFENFHLIFLLQLSFFLGFGPTSGADITSQVAFAGSQQFINGRPGILHFQLFEAHFDNLLHQPEQVQNLNGKVRRELLHILIKYYQLHVEKLGEIRSLNVLSEVLAE</sequence>
<comment type="similarity">
    <text evidence="4">Belongs to the RecO family.</text>
</comment>
<comment type="function">
    <text evidence="4">Involved in DNA repair and RecF pathway recombination.</text>
</comment>
<dbReference type="Gene3D" id="2.40.50.140">
    <property type="entry name" value="Nucleic acid-binding proteins"/>
    <property type="match status" value="1"/>
</dbReference>
<keyword evidence="2 4" id="KW-0233">DNA recombination</keyword>
<dbReference type="InterPro" id="IPR022572">
    <property type="entry name" value="DNA_rep/recomb_RecO_N"/>
</dbReference>
<evidence type="ECO:0000313" key="6">
    <source>
        <dbReference type="EMBL" id="GEO05326.1"/>
    </source>
</evidence>
<dbReference type="GO" id="GO:0006302">
    <property type="term" value="P:double-strand break repair"/>
    <property type="evidence" value="ECO:0007669"/>
    <property type="project" value="TreeGrafter"/>
</dbReference>
<dbReference type="AlphaFoldDB" id="A0A512B041"/>
<dbReference type="HAMAP" id="MF_00201">
    <property type="entry name" value="RecO"/>
    <property type="match status" value="1"/>
</dbReference>
<evidence type="ECO:0000313" key="7">
    <source>
        <dbReference type="Proteomes" id="UP000321532"/>
    </source>
</evidence>
<evidence type="ECO:0000256" key="4">
    <source>
        <dbReference type="HAMAP-Rule" id="MF_00201"/>
    </source>
</evidence>
<dbReference type="RefSeq" id="WP_146899047.1">
    <property type="nucleotide sequence ID" value="NZ_BJYS01000022.1"/>
</dbReference>
<dbReference type="PANTHER" id="PTHR33991">
    <property type="entry name" value="DNA REPAIR PROTEIN RECO"/>
    <property type="match status" value="1"/>
</dbReference>
<dbReference type="SUPFAM" id="SSF50249">
    <property type="entry name" value="Nucleic acid-binding proteins"/>
    <property type="match status" value="1"/>
</dbReference>
<dbReference type="OrthoDB" id="9789152at2"/>
<keyword evidence="1 4" id="KW-0227">DNA damage</keyword>
<keyword evidence="7" id="KW-1185">Reference proteome</keyword>
<dbReference type="Pfam" id="PF11967">
    <property type="entry name" value="RecO_N"/>
    <property type="match status" value="1"/>
</dbReference>
<reference evidence="6 7" key="1">
    <citation type="submission" date="2019-07" db="EMBL/GenBank/DDBJ databases">
        <title>Whole genome shotgun sequence of Adhaeribacter aerolatus NBRC 106133.</title>
        <authorList>
            <person name="Hosoyama A."/>
            <person name="Uohara A."/>
            <person name="Ohji S."/>
            <person name="Ichikawa N."/>
        </authorList>
    </citation>
    <scope>NUCLEOTIDE SEQUENCE [LARGE SCALE GENOMIC DNA]</scope>
    <source>
        <strain evidence="6 7">NBRC 106133</strain>
    </source>
</reference>
<comment type="caution">
    <text evidence="6">The sequence shown here is derived from an EMBL/GenBank/DDBJ whole genome shotgun (WGS) entry which is preliminary data.</text>
</comment>
<feature type="domain" description="DNA replication/recombination mediator RecO N-terminal" evidence="5">
    <location>
        <begin position="1"/>
        <end position="79"/>
    </location>
</feature>
<dbReference type="Proteomes" id="UP000321532">
    <property type="component" value="Unassembled WGS sequence"/>
</dbReference>
<dbReference type="InterPro" id="IPR003717">
    <property type="entry name" value="RecO"/>
</dbReference>
<evidence type="ECO:0000256" key="2">
    <source>
        <dbReference type="ARBA" id="ARBA00023172"/>
    </source>
</evidence>
<dbReference type="InterPro" id="IPR012340">
    <property type="entry name" value="NA-bd_OB-fold"/>
</dbReference>
<protein>
    <recommendedName>
        <fullName evidence="4">DNA repair protein RecO</fullName>
    </recommendedName>
    <alternativeName>
        <fullName evidence="4">Recombination protein O</fullName>
    </alternativeName>
</protein>
<keyword evidence="3 4" id="KW-0234">DNA repair</keyword>
<proteinExistence type="inferred from homology"/>
<dbReference type="InterPro" id="IPR037278">
    <property type="entry name" value="ARFGAP/RecO"/>
</dbReference>
<dbReference type="Pfam" id="PF02565">
    <property type="entry name" value="RecO_C"/>
    <property type="match status" value="1"/>
</dbReference>
<evidence type="ECO:0000256" key="3">
    <source>
        <dbReference type="ARBA" id="ARBA00023204"/>
    </source>
</evidence>
<evidence type="ECO:0000259" key="5">
    <source>
        <dbReference type="Pfam" id="PF11967"/>
    </source>
</evidence>
<accession>A0A512B041</accession>
<dbReference type="GO" id="GO:0043590">
    <property type="term" value="C:bacterial nucleoid"/>
    <property type="evidence" value="ECO:0007669"/>
    <property type="project" value="TreeGrafter"/>
</dbReference>
<gene>
    <name evidence="4 6" type="primary">recO</name>
    <name evidence="6" type="ORF">AAE02nite_29900</name>
</gene>
<name>A0A512B041_9BACT</name>
<dbReference type="PANTHER" id="PTHR33991:SF1">
    <property type="entry name" value="DNA REPAIR PROTEIN RECO"/>
    <property type="match status" value="1"/>
</dbReference>
<dbReference type="EMBL" id="BJYS01000022">
    <property type="protein sequence ID" value="GEO05326.1"/>
    <property type="molecule type" value="Genomic_DNA"/>
</dbReference>
<dbReference type="GO" id="GO:0006310">
    <property type="term" value="P:DNA recombination"/>
    <property type="evidence" value="ECO:0007669"/>
    <property type="project" value="UniProtKB-UniRule"/>
</dbReference>
<dbReference type="NCBIfam" id="TIGR00613">
    <property type="entry name" value="reco"/>
    <property type="match status" value="1"/>
</dbReference>